<keyword evidence="3" id="KW-0472">Membrane</keyword>
<name>A0ABR3MY04_9TELE</name>
<dbReference type="SUPFAM" id="SSF48726">
    <property type="entry name" value="Immunoglobulin"/>
    <property type="match status" value="1"/>
</dbReference>
<gene>
    <name evidence="5" type="ORF">QQF64_031776</name>
</gene>
<sequence>MTLVDDTLIKDNEKKRKLGEGSQSSVKMKKLPLHESSQSLDSDVAVESDEGVNIDRCADREEEAGTGPCIICGALRTLRSERIGQIDAPQTSVYPKDNVHLGIQNTLICHVTGFYPPALSISWAKNNVNATEGMSLSQYHPRTDGTFTIFSTLKFTPSEGDIYSCTVNHGALQGQPQTKIWDVDVALPSVGPTVFCGVGVILGLVGVAVGTFFLIKGNK</sequence>
<evidence type="ECO:0000256" key="1">
    <source>
        <dbReference type="ARBA" id="ARBA00023319"/>
    </source>
</evidence>
<feature type="region of interest" description="Disordered" evidence="2">
    <location>
        <begin position="1"/>
        <end position="45"/>
    </location>
</feature>
<dbReference type="PANTHER" id="PTHR19944:SF86">
    <property type="entry name" value="HLA CLASS II HISTOCOMPATIBILITY ANTIGEN, DR ALPHA CHAIN"/>
    <property type="match status" value="1"/>
</dbReference>
<dbReference type="PROSITE" id="PS50835">
    <property type="entry name" value="IG_LIKE"/>
    <property type="match status" value="1"/>
</dbReference>
<keyword evidence="6" id="KW-1185">Reference proteome</keyword>
<dbReference type="InterPro" id="IPR050160">
    <property type="entry name" value="MHC/Immunoglobulin"/>
</dbReference>
<evidence type="ECO:0000256" key="2">
    <source>
        <dbReference type="SAM" id="MobiDB-lite"/>
    </source>
</evidence>
<dbReference type="PANTHER" id="PTHR19944">
    <property type="entry name" value="MHC CLASS II-RELATED"/>
    <property type="match status" value="1"/>
</dbReference>
<protein>
    <recommendedName>
        <fullName evidence="4">Ig-like domain-containing protein</fullName>
    </recommendedName>
</protein>
<feature type="transmembrane region" description="Helical" evidence="3">
    <location>
        <begin position="192"/>
        <end position="215"/>
    </location>
</feature>
<evidence type="ECO:0000259" key="4">
    <source>
        <dbReference type="PROSITE" id="PS50835"/>
    </source>
</evidence>
<keyword evidence="3" id="KW-0812">Transmembrane</keyword>
<feature type="domain" description="Ig-like" evidence="4">
    <location>
        <begin position="89"/>
        <end position="181"/>
    </location>
</feature>
<evidence type="ECO:0000313" key="5">
    <source>
        <dbReference type="EMBL" id="KAL1269487.1"/>
    </source>
</evidence>
<dbReference type="InterPro" id="IPR036179">
    <property type="entry name" value="Ig-like_dom_sf"/>
</dbReference>
<reference evidence="5 6" key="1">
    <citation type="submission" date="2023-09" db="EMBL/GenBank/DDBJ databases">
        <authorList>
            <person name="Wang M."/>
        </authorList>
    </citation>
    <scope>NUCLEOTIDE SEQUENCE [LARGE SCALE GENOMIC DNA]</scope>
    <source>
        <strain evidence="5">GT-2023</strain>
        <tissue evidence="5">Liver</tissue>
    </source>
</reference>
<evidence type="ECO:0000313" key="6">
    <source>
        <dbReference type="Proteomes" id="UP001558613"/>
    </source>
</evidence>
<dbReference type="SMART" id="SM00407">
    <property type="entry name" value="IGc1"/>
    <property type="match status" value="1"/>
</dbReference>
<evidence type="ECO:0000256" key="3">
    <source>
        <dbReference type="SAM" id="Phobius"/>
    </source>
</evidence>
<proteinExistence type="predicted"/>
<accession>A0ABR3MY04</accession>
<dbReference type="Pfam" id="PF07654">
    <property type="entry name" value="C1-set"/>
    <property type="match status" value="1"/>
</dbReference>
<organism evidence="5 6">
    <name type="scientific">Cirrhinus molitorella</name>
    <name type="common">mud carp</name>
    <dbReference type="NCBI Taxonomy" id="172907"/>
    <lineage>
        <taxon>Eukaryota</taxon>
        <taxon>Metazoa</taxon>
        <taxon>Chordata</taxon>
        <taxon>Craniata</taxon>
        <taxon>Vertebrata</taxon>
        <taxon>Euteleostomi</taxon>
        <taxon>Actinopterygii</taxon>
        <taxon>Neopterygii</taxon>
        <taxon>Teleostei</taxon>
        <taxon>Ostariophysi</taxon>
        <taxon>Cypriniformes</taxon>
        <taxon>Cyprinidae</taxon>
        <taxon>Labeoninae</taxon>
        <taxon>Labeonini</taxon>
        <taxon>Cirrhinus</taxon>
    </lineage>
</organism>
<dbReference type="PROSITE" id="PS00290">
    <property type="entry name" value="IG_MHC"/>
    <property type="match status" value="1"/>
</dbReference>
<dbReference type="EMBL" id="JAYMGO010000008">
    <property type="protein sequence ID" value="KAL1269487.1"/>
    <property type="molecule type" value="Genomic_DNA"/>
</dbReference>
<dbReference type="InterPro" id="IPR003597">
    <property type="entry name" value="Ig_C1-set"/>
</dbReference>
<dbReference type="InterPro" id="IPR013783">
    <property type="entry name" value="Ig-like_fold"/>
</dbReference>
<dbReference type="Gene3D" id="2.60.40.10">
    <property type="entry name" value="Immunoglobulins"/>
    <property type="match status" value="1"/>
</dbReference>
<keyword evidence="3" id="KW-1133">Transmembrane helix</keyword>
<comment type="caution">
    <text evidence="5">The sequence shown here is derived from an EMBL/GenBank/DDBJ whole genome shotgun (WGS) entry which is preliminary data.</text>
</comment>
<keyword evidence="1" id="KW-0393">Immunoglobulin domain</keyword>
<dbReference type="InterPro" id="IPR007110">
    <property type="entry name" value="Ig-like_dom"/>
</dbReference>
<dbReference type="InterPro" id="IPR003006">
    <property type="entry name" value="Ig/MHC_CS"/>
</dbReference>
<dbReference type="Proteomes" id="UP001558613">
    <property type="component" value="Unassembled WGS sequence"/>
</dbReference>